<dbReference type="Pfam" id="PF00232">
    <property type="entry name" value="Glyco_hydro_1"/>
    <property type="match status" value="1"/>
</dbReference>
<gene>
    <name evidence="5" type="primary">BGL1B_2</name>
    <name evidence="5" type="ORF">EHS25_009645</name>
</gene>
<evidence type="ECO:0000313" key="6">
    <source>
        <dbReference type="Proteomes" id="UP000279259"/>
    </source>
</evidence>
<name>A0A427YJV5_9TREE</name>
<reference evidence="5 6" key="1">
    <citation type="submission" date="2018-11" db="EMBL/GenBank/DDBJ databases">
        <title>Genome sequence of Saitozyma podzolica DSM 27192.</title>
        <authorList>
            <person name="Aliyu H."/>
            <person name="Gorte O."/>
            <person name="Ochsenreither K."/>
        </authorList>
    </citation>
    <scope>NUCLEOTIDE SEQUENCE [LARGE SCALE GENOMIC DNA]</scope>
    <source>
        <strain evidence="5 6">DSM 27192</strain>
    </source>
</reference>
<keyword evidence="2" id="KW-0378">Hydrolase</keyword>
<dbReference type="InterPro" id="IPR017853">
    <property type="entry name" value="GH"/>
</dbReference>
<proteinExistence type="inferred from homology"/>
<evidence type="ECO:0000256" key="4">
    <source>
        <dbReference type="RuleBase" id="RU003690"/>
    </source>
</evidence>
<evidence type="ECO:0000256" key="1">
    <source>
        <dbReference type="ARBA" id="ARBA00010838"/>
    </source>
</evidence>
<keyword evidence="3" id="KW-0326">Glycosidase</keyword>
<protein>
    <submittedName>
        <fullName evidence="5">Beta-glucosidase 1B</fullName>
    </submittedName>
</protein>
<evidence type="ECO:0000256" key="2">
    <source>
        <dbReference type="ARBA" id="ARBA00022801"/>
    </source>
</evidence>
<sequence length="66" mass="7782">MRDAVLEDGVDVRSYFGWSFMDNFEWNSGLVPRFGCVYVDYDTFERTPKDSASFLIQWFEENVPKA</sequence>
<dbReference type="GO" id="GO:0008422">
    <property type="term" value="F:beta-glucosidase activity"/>
    <property type="evidence" value="ECO:0007669"/>
    <property type="project" value="TreeGrafter"/>
</dbReference>
<dbReference type="Proteomes" id="UP000279259">
    <property type="component" value="Unassembled WGS sequence"/>
</dbReference>
<accession>A0A427YJV5</accession>
<dbReference type="PANTHER" id="PTHR10353:SF36">
    <property type="entry name" value="LP05116P"/>
    <property type="match status" value="1"/>
</dbReference>
<dbReference type="PRINTS" id="PR00131">
    <property type="entry name" value="GLHYDRLASE1"/>
</dbReference>
<dbReference type="InterPro" id="IPR001360">
    <property type="entry name" value="Glyco_hydro_1"/>
</dbReference>
<comment type="caution">
    <text evidence="5">The sequence shown here is derived from an EMBL/GenBank/DDBJ whole genome shotgun (WGS) entry which is preliminary data.</text>
</comment>
<dbReference type="OrthoDB" id="65569at2759"/>
<dbReference type="PANTHER" id="PTHR10353">
    <property type="entry name" value="GLYCOSYL HYDROLASE"/>
    <property type="match status" value="1"/>
</dbReference>
<organism evidence="5 6">
    <name type="scientific">Saitozyma podzolica</name>
    <dbReference type="NCBI Taxonomy" id="1890683"/>
    <lineage>
        <taxon>Eukaryota</taxon>
        <taxon>Fungi</taxon>
        <taxon>Dikarya</taxon>
        <taxon>Basidiomycota</taxon>
        <taxon>Agaricomycotina</taxon>
        <taxon>Tremellomycetes</taxon>
        <taxon>Tremellales</taxon>
        <taxon>Trimorphomycetaceae</taxon>
        <taxon>Saitozyma</taxon>
    </lineage>
</organism>
<evidence type="ECO:0000256" key="3">
    <source>
        <dbReference type="ARBA" id="ARBA00023295"/>
    </source>
</evidence>
<comment type="similarity">
    <text evidence="1 4">Belongs to the glycosyl hydrolase 1 family.</text>
</comment>
<dbReference type="STRING" id="1890683.A0A427YJV5"/>
<dbReference type="EMBL" id="RSCD01000008">
    <property type="protein sequence ID" value="RSH91346.1"/>
    <property type="molecule type" value="Genomic_DNA"/>
</dbReference>
<dbReference type="Gene3D" id="3.20.20.80">
    <property type="entry name" value="Glycosidases"/>
    <property type="match status" value="1"/>
</dbReference>
<dbReference type="SUPFAM" id="SSF51445">
    <property type="entry name" value="(Trans)glycosidases"/>
    <property type="match status" value="1"/>
</dbReference>
<dbReference type="AlphaFoldDB" id="A0A427YJV5"/>
<keyword evidence="6" id="KW-1185">Reference proteome</keyword>
<evidence type="ECO:0000313" key="5">
    <source>
        <dbReference type="EMBL" id="RSH91346.1"/>
    </source>
</evidence>
<dbReference type="GO" id="GO:0005975">
    <property type="term" value="P:carbohydrate metabolic process"/>
    <property type="evidence" value="ECO:0007669"/>
    <property type="project" value="InterPro"/>
</dbReference>